<dbReference type="EMBL" id="BDIP01008818">
    <property type="protein sequence ID" value="GIQ92029.1"/>
    <property type="molecule type" value="Genomic_DNA"/>
</dbReference>
<dbReference type="Proteomes" id="UP000265618">
    <property type="component" value="Unassembled WGS sequence"/>
</dbReference>
<gene>
    <name evidence="1" type="ORF">KIPB_015564</name>
</gene>
<dbReference type="AlphaFoldDB" id="A0A9K3DDP1"/>
<protein>
    <submittedName>
        <fullName evidence="1">Uncharacterized protein</fullName>
    </submittedName>
</protein>
<sequence>HPSPAQSLSIALDVIHPSLGAIVCSALESQGGQLGQLMRQRQVEKAQQSMVSSSLSLSLSLSLHP</sequence>
<evidence type="ECO:0000313" key="1">
    <source>
        <dbReference type="EMBL" id="GIQ92029.1"/>
    </source>
</evidence>
<comment type="caution">
    <text evidence="1">The sequence shown here is derived from an EMBL/GenBank/DDBJ whole genome shotgun (WGS) entry which is preliminary data.</text>
</comment>
<organism evidence="1 2">
    <name type="scientific">Kipferlia bialata</name>
    <dbReference type="NCBI Taxonomy" id="797122"/>
    <lineage>
        <taxon>Eukaryota</taxon>
        <taxon>Metamonada</taxon>
        <taxon>Carpediemonas-like organisms</taxon>
        <taxon>Kipferlia</taxon>
    </lineage>
</organism>
<feature type="non-terminal residue" evidence="1">
    <location>
        <position position="65"/>
    </location>
</feature>
<evidence type="ECO:0000313" key="2">
    <source>
        <dbReference type="Proteomes" id="UP000265618"/>
    </source>
</evidence>
<reference evidence="1 2" key="1">
    <citation type="journal article" date="2018" name="PLoS ONE">
        <title>The draft genome of Kipferlia bialata reveals reductive genome evolution in fornicate parasites.</title>
        <authorList>
            <person name="Tanifuji G."/>
            <person name="Takabayashi S."/>
            <person name="Kume K."/>
            <person name="Takagi M."/>
            <person name="Nakayama T."/>
            <person name="Kamikawa R."/>
            <person name="Inagaki Y."/>
            <person name="Hashimoto T."/>
        </authorList>
    </citation>
    <scope>NUCLEOTIDE SEQUENCE [LARGE SCALE GENOMIC DNA]</scope>
    <source>
        <strain evidence="1">NY0173</strain>
    </source>
</reference>
<accession>A0A9K3DDP1</accession>
<proteinExistence type="predicted"/>
<keyword evidence="2" id="KW-1185">Reference proteome</keyword>
<name>A0A9K3DDP1_9EUKA</name>